<dbReference type="PANTHER" id="PTHR18866">
    <property type="entry name" value="CARBOXYLASE:PYRUVATE/ACETYL-COA/PROPIONYL-COA CARBOXYLASE"/>
    <property type="match status" value="1"/>
</dbReference>
<dbReference type="SUPFAM" id="SSF56059">
    <property type="entry name" value="Glutathione synthetase ATP-binding domain-like"/>
    <property type="match status" value="1"/>
</dbReference>
<dbReference type="InterPro" id="IPR005482">
    <property type="entry name" value="Biotin_COase_C"/>
</dbReference>
<dbReference type="Pfam" id="PF02626">
    <property type="entry name" value="CT_A_B"/>
    <property type="match status" value="1"/>
</dbReference>
<evidence type="ECO:0000256" key="7">
    <source>
        <dbReference type="PROSITE-ProRule" id="PRU00409"/>
    </source>
</evidence>
<dbReference type="InterPro" id="IPR011053">
    <property type="entry name" value="Single_hybrid_motif"/>
</dbReference>
<evidence type="ECO:0000259" key="10">
    <source>
        <dbReference type="PROSITE" id="PS50979"/>
    </source>
</evidence>
<dbReference type="Pfam" id="PF00364">
    <property type="entry name" value="Biotin_lipoyl"/>
    <property type="match status" value="1"/>
</dbReference>
<evidence type="ECO:0000256" key="6">
    <source>
        <dbReference type="ARBA" id="ARBA00023267"/>
    </source>
</evidence>
<dbReference type="SUPFAM" id="SSF50891">
    <property type="entry name" value="Cyclophilin-like"/>
    <property type="match status" value="2"/>
</dbReference>
<dbReference type="Pfam" id="PF00289">
    <property type="entry name" value="Biotin_carb_N"/>
    <property type="match status" value="1"/>
</dbReference>
<dbReference type="PANTHER" id="PTHR18866:SF128">
    <property type="entry name" value="UREA AMIDOLYASE"/>
    <property type="match status" value="1"/>
</dbReference>
<dbReference type="InterPro" id="IPR029000">
    <property type="entry name" value="Cyclophilin-like_dom_sf"/>
</dbReference>
<dbReference type="InterPro" id="IPR005481">
    <property type="entry name" value="BC-like_N"/>
</dbReference>
<dbReference type="PROSITE" id="PS00866">
    <property type="entry name" value="CPSASE_1"/>
    <property type="match status" value="1"/>
</dbReference>
<dbReference type="Pfam" id="PF21986">
    <property type="entry name" value="AH_C"/>
    <property type="match status" value="1"/>
</dbReference>
<evidence type="ECO:0000313" key="12">
    <source>
        <dbReference type="Proteomes" id="UP000766486"/>
    </source>
</evidence>
<gene>
    <name evidence="11" type="ORF">CLO192961_LOCUS259025</name>
</gene>
<evidence type="ECO:0000256" key="1">
    <source>
        <dbReference type="ARBA" id="ARBA00001953"/>
    </source>
</evidence>
<dbReference type="Gene3D" id="1.20.58.1700">
    <property type="match status" value="1"/>
</dbReference>
<dbReference type="Proteomes" id="UP000766486">
    <property type="component" value="Unassembled WGS sequence"/>
</dbReference>
<evidence type="ECO:0000313" key="11">
    <source>
        <dbReference type="EMBL" id="VUC29470.1"/>
    </source>
</evidence>
<dbReference type="InterPro" id="IPR005479">
    <property type="entry name" value="CPAse_ATP-bd"/>
</dbReference>
<dbReference type="Pfam" id="PF02682">
    <property type="entry name" value="CT_C_D"/>
    <property type="match status" value="1"/>
</dbReference>
<keyword evidence="6" id="KW-0092">Biotin</keyword>
<dbReference type="Gene3D" id="3.30.1360.40">
    <property type="match status" value="1"/>
</dbReference>
<dbReference type="InterPro" id="IPR053844">
    <property type="entry name" value="AH_C"/>
</dbReference>
<dbReference type="EMBL" id="CABFNS010000800">
    <property type="protein sequence ID" value="VUC29470.1"/>
    <property type="molecule type" value="Genomic_DNA"/>
</dbReference>
<dbReference type="PROSITE" id="PS50968">
    <property type="entry name" value="BIOTINYL_LIPOYL"/>
    <property type="match status" value="1"/>
</dbReference>
<reference evidence="11 12" key="1">
    <citation type="submission" date="2019-06" db="EMBL/GenBank/DDBJ databases">
        <authorList>
            <person name="Broberg M."/>
        </authorList>
    </citation>
    <scope>NUCLEOTIDE SEQUENCE [LARGE SCALE GENOMIC DNA]</scope>
</reference>
<dbReference type="SMART" id="SM00797">
    <property type="entry name" value="AHS2"/>
    <property type="match status" value="1"/>
</dbReference>
<accession>A0ABY6UHY0</accession>
<keyword evidence="2" id="KW-0436">Ligase</keyword>
<dbReference type="InterPro" id="IPR011761">
    <property type="entry name" value="ATP-grasp"/>
</dbReference>
<sequence>MGQMNPGSRAPLLISEWKAAQISGDGLQRLFSLVEAERSANSHTHAWISLAERNQIEEQWEKLQQLGPEALSLPFYGVPFAVKDNIDAEGFATTAACPSFASGKATSDATVVRNFKAAGAILIGKTNLDQFATGLVGTRSPYGAVPNSFDATRVSGGSSSGSAVVVARGVVPFSLGTDTAGSGRVPAGFNNIVGLKPTRGALSTTGVVPACRTLDCVSIFALTVEDAQLVLSVVEGYDPEDSYSRKRPDRFHEQGATVFGHVGPVSSPRLAICSNPNWFGCDDHYPAYDKALEKAASLGWLLEPVDFSVLFQLAQLLYSGTWVAERYEAIRSFIQTVDPEAMDPVVRGIIKGAEKFTAADAFAGVYLRQDLTRQIKSAFARFDGILVPTTPTFPTLEQLSLNPVEENSKLGTYTNFVNFMDWSALSFPAGFRPDGLPFGLTLIANTWQEPQLLELAHQWCSAEPRTLGATGECVTERPLPNSVSQIAIDTIPIAVVGAHLTGFPLNKDLTSRNAMFSKQTSTSSRYRLFALSSTSGVSKPGLKRVSADESGKEIEIELWNLPGSALASFMQTIPSPLSIGKIELQDGSWVHGFVCEPIGLDAATDITDFGGWRSYCRHLQAPMQNPEASSPRKTISKILIANRGEIAARIIRTLHKMGLQAVAIYSNSDRSSPHVCTADVALELKGQTVSETYLNIKQIIELAKASEVDSVIPGYGFLSENADFARAVQDAGMVWIGPTPTQMDDLGLKHKAREIATAADVPTVPGSQGLLNSLDDALREAQQVGFPLMLKSTAGGGGIGLSHCEDEESLATAFEAVVRQAQANFGNGGIFLERFITQARHVEIQILGDGTGRAIALGERDCSLQRRHQKVVEESPAVMVPQDVRDKMKAAALRLASSVKYLNVGTVEFVYDVKSTEFYFLEVNTRLQVEHPVTEQVTGLDLVECMIKTADGRWDELFPKPQQDIALTGASIEVRLYAESPLQNFRPSAGEITELVFPNDLRVDTWVEQGTTVTTAYDPMIAKIISYGADRKDALEKLLKGLNGTKIEGLQTNLDYLRQILGSELFQSGNYTTKSLDTFQFLSSSFEILDPGALATVQDYPGRTGYWNIGIPPSGPMDSHSFRLANRLVGNPETAAGLECTLQGPTLKFHQEAIVAVTGGVVALTLDGDAVNASQAIKVQPGQVLRVGEIEHGYRVYIGIRGGINVPTIMGSRSTFEIGKIGGFQGRKLRAHDIIPLFPANIPDIDTTKQIIRLFPFPRQPNAEWLVRVVPGPHGAPEYFTEDSVKGLFSEGWKVHHNSNRLGVRLKGPYPEWSRSSGGEAGLHPSNIHDSPYSVGSVSFTGDEAVILTCDGPSLGGFVVFCVIATADMWKIGQARPGDIIRFQPVSAEMALDLDMELDRAIEELREPDGINTIPNSTTSQLLSANPVTVVSDENQKIQARQAGDRAILLEFGDVTGFDMRQSFEIFAFCDQHSKTPILGVEDLTPGIFTLHVHYAQAISPSTIIDRITQHVKSYSIPTQVPSRIFRMPLAFDDEVCRAAIKRYENTIRHEAPWLPSNTKFLAELNGLDTVADLMYEASFLVLGLGDVFMGSPCAVPIDPRHRLFGSKYNPSRSFTPRGAVGIGGQYMCIYATDSPGGYQLVGRTKEIWDHSCASICSGRDGLIDHGAGSPWLFRLFDRIAFYPVTEEELDSKPVSELVHVEESVLDLLEYESWLDKNKLDIESRKAQQARAISSSPFIEDLVRPYVQANSSSGKDNLEMGTGTTSGGWVKAMMPGRCYKINVKEGDIVNKGDVLLCIESSKMELEIKSQESGRCVAVGLAVGDVIGISDNLVKIEKN</sequence>
<dbReference type="SUPFAM" id="SSF75304">
    <property type="entry name" value="Amidase signature (AS) enzymes"/>
    <property type="match status" value="1"/>
</dbReference>
<dbReference type="NCBIfam" id="TIGR02712">
    <property type="entry name" value="urea_carbox"/>
    <property type="match status" value="1"/>
</dbReference>
<feature type="domain" description="Biotin carboxylation" evidence="10">
    <location>
        <begin position="634"/>
        <end position="1081"/>
    </location>
</feature>
<dbReference type="SMART" id="SM00878">
    <property type="entry name" value="Biotin_carb_C"/>
    <property type="match status" value="1"/>
</dbReference>
<dbReference type="InterPro" id="IPR003833">
    <property type="entry name" value="CT_C_D"/>
</dbReference>
<evidence type="ECO:0000256" key="3">
    <source>
        <dbReference type="ARBA" id="ARBA00022741"/>
    </source>
</evidence>
<dbReference type="InterPro" id="IPR014084">
    <property type="entry name" value="Urea_COase"/>
</dbReference>
<keyword evidence="3 7" id="KW-0547">Nucleotide-binding</keyword>
<dbReference type="NCBIfam" id="TIGR02713">
    <property type="entry name" value="allophanate_hyd"/>
    <property type="match status" value="1"/>
</dbReference>
<dbReference type="InterPro" id="IPR036928">
    <property type="entry name" value="AS_sf"/>
</dbReference>
<dbReference type="InterPro" id="IPR011054">
    <property type="entry name" value="Rudment_hybrid_motif"/>
</dbReference>
<dbReference type="Pfam" id="PF01425">
    <property type="entry name" value="Amidase"/>
    <property type="match status" value="1"/>
</dbReference>
<evidence type="ECO:0000259" key="9">
    <source>
        <dbReference type="PROSITE" id="PS50975"/>
    </source>
</evidence>
<dbReference type="Gene3D" id="3.90.1300.10">
    <property type="entry name" value="Amidase signature (AS) domain"/>
    <property type="match status" value="1"/>
</dbReference>
<dbReference type="CDD" id="cd06850">
    <property type="entry name" value="biotinyl_domain"/>
    <property type="match status" value="1"/>
</dbReference>
<organism evidence="11 12">
    <name type="scientific">Bionectria ochroleuca</name>
    <name type="common">Gliocladium roseum</name>
    <dbReference type="NCBI Taxonomy" id="29856"/>
    <lineage>
        <taxon>Eukaryota</taxon>
        <taxon>Fungi</taxon>
        <taxon>Dikarya</taxon>
        <taxon>Ascomycota</taxon>
        <taxon>Pezizomycotina</taxon>
        <taxon>Sordariomycetes</taxon>
        <taxon>Hypocreomycetidae</taxon>
        <taxon>Hypocreales</taxon>
        <taxon>Bionectriaceae</taxon>
        <taxon>Clonostachys</taxon>
    </lineage>
</organism>
<dbReference type="InterPro" id="IPR003778">
    <property type="entry name" value="CT_A_B"/>
</dbReference>
<keyword evidence="5 7" id="KW-0067">ATP-binding</keyword>
<dbReference type="InterPro" id="IPR000089">
    <property type="entry name" value="Biotin_lipoyl"/>
</dbReference>
<protein>
    <recommendedName>
        <fullName evidence="13">Urea amidolyase</fullName>
    </recommendedName>
</protein>
<name>A0ABY6UHY0_BIOOC</name>
<dbReference type="PROSITE" id="PS50979">
    <property type="entry name" value="BC"/>
    <property type="match status" value="1"/>
</dbReference>
<dbReference type="InterPro" id="IPR014085">
    <property type="entry name" value="Allophanate_hydrolase"/>
</dbReference>
<keyword evidence="4" id="KW-0378">Hydrolase</keyword>
<evidence type="ECO:0000256" key="4">
    <source>
        <dbReference type="ARBA" id="ARBA00022801"/>
    </source>
</evidence>
<dbReference type="Pfam" id="PF02785">
    <property type="entry name" value="Biotin_carb_C"/>
    <property type="match status" value="1"/>
</dbReference>
<feature type="domain" description="ATP-grasp" evidence="9">
    <location>
        <begin position="753"/>
        <end position="951"/>
    </location>
</feature>
<dbReference type="Pfam" id="PF02786">
    <property type="entry name" value="CPSase_L_D2"/>
    <property type="match status" value="1"/>
</dbReference>
<dbReference type="SUPFAM" id="SSF51246">
    <property type="entry name" value="Rudiment single hybrid motif"/>
    <property type="match status" value="1"/>
</dbReference>
<dbReference type="SUPFAM" id="SSF52440">
    <property type="entry name" value="PreATP-grasp domain"/>
    <property type="match status" value="1"/>
</dbReference>
<dbReference type="InterPro" id="IPR016185">
    <property type="entry name" value="PreATP-grasp_dom_sf"/>
</dbReference>
<dbReference type="PROSITE" id="PS00867">
    <property type="entry name" value="CPSASE_2"/>
    <property type="match status" value="1"/>
</dbReference>
<proteinExistence type="predicted"/>
<dbReference type="NCBIfam" id="NF006043">
    <property type="entry name" value="PRK08186.1"/>
    <property type="match status" value="1"/>
</dbReference>
<dbReference type="NCBIfam" id="TIGR00724">
    <property type="entry name" value="urea_amlyse_rel"/>
    <property type="match status" value="1"/>
</dbReference>
<comment type="caution">
    <text evidence="11">The sequence shown here is derived from an EMBL/GenBank/DDBJ whole genome shotgun (WGS) entry which is preliminary data.</text>
</comment>
<dbReference type="Gene3D" id="3.30.470.20">
    <property type="entry name" value="ATP-grasp fold, B domain"/>
    <property type="match status" value="1"/>
</dbReference>
<evidence type="ECO:0000256" key="2">
    <source>
        <dbReference type="ARBA" id="ARBA00022598"/>
    </source>
</evidence>
<dbReference type="PROSITE" id="PS50975">
    <property type="entry name" value="ATP_GRASP"/>
    <property type="match status" value="1"/>
</dbReference>
<evidence type="ECO:0000256" key="5">
    <source>
        <dbReference type="ARBA" id="ARBA00022840"/>
    </source>
</evidence>
<dbReference type="InterPro" id="IPR050856">
    <property type="entry name" value="Biotin_carboxylase_complex"/>
</dbReference>
<dbReference type="InterPro" id="IPR011764">
    <property type="entry name" value="Biotin_carboxylation_dom"/>
</dbReference>
<dbReference type="Gene3D" id="2.40.100.10">
    <property type="entry name" value="Cyclophilin-like"/>
    <property type="match status" value="2"/>
</dbReference>
<dbReference type="Gene3D" id="2.40.50.100">
    <property type="match status" value="1"/>
</dbReference>
<evidence type="ECO:0000259" key="8">
    <source>
        <dbReference type="PROSITE" id="PS50968"/>
    </source>
</evidence>
<keyword evidence="12" id="KW-1185">Reference proteome</keyword>
<dbReference type="SMART" id="SM00796">
    <property type="entry name" value="AHS1"/>
    <property type="match status" value="1"/>
</dbReference>
<dbReference type="SUPFAM" id="SSF51230">
    <property type="entry name" value="Single hybrid motif"/>
    <property type="match status" value="1"/>
</dbReference>
<dbReference type="Gene3D" id="3.10.490.10">
    <property type="entry name" value="Gamma-glutamyl cyclotransferase-like"/>
    <property type="match status" value="1"/>
</dbReference>
<feature type="domain" description="Lipoyl-binding" evidence="8">
    <location>
        <begin position="1759"/>
        <end position="1836"/>
    </location>
</feature>
<comment type="cofactor">
    <cofactor evidence="1">
        <name>biotin</name>
        <dbReference type="ChEBI" id="CHEBI:57586"/>
    </cofactor>
</comment>
<dbReference type="SUPFAM" id="SSF160467">
    <property type="entry name" value="PH0987 N-terminal domain-like"/>
    <property type="match status" value="1"/>
</dbReference>
<evidence type="ECO:0008006" key="13">
    <source>
        <dbReference type="Google" id="ProtNLM"/>
    </source>
</evidence>
<dbReference type="InterPro" id="IPR023631">
    <property type="entry name" value="Amidase_dom"/>
</dbReference>